<dbReference type="EMBL" id="KK122262">
    <property type="protein sequence ID" value="KFM82360.1"/>
    <property type="molecule type" value="Genomic_DNA"/>
</dbReference>
<name>A0A087UYC1_STEMI</name>
<dbReference type="Pfam" id="PF01546">
    <property type="entry name" value="Peptidase_M20"/>
    <property type="match status" value="1"/>
</dbReference>
<dbReference type="NCBIfam" id="TIGR01891">
    <property type="entry name" value="amidohydrolases"/>
    <property type="match status" value="1"/>
</dbReference>
<dbReference type="FunFam" id="3.30.70.360:FF:000004">
    <property type="entry name" value="Peptidase M20 domain-containing protein 2"/>
    <property type="match status" value="1"/>
</dbReference>
<evidence type="ECO:0000259" key="1">
    <source>
        <dbReference type="Pfam" id="PF07687"/>
    </source>
</evidence>
<dbReference type="GO" id="GO:0016805">
    <property type="term" value="F:dipeptidase activity"/>
    <property type="evidence" value="ECO:0007669"/>
    <property type="project" value="TreeGrafter"/>
</dbReference>
<sequence length="334" mass="36651">MQNKFFTLVNTVLDSELQFLNHISQEIWKNPELKHEEKFAHDFLTKALQEKGFSVTKHYELPTAFRAEYVSKYPGPTVAVICEYDALPKIGHACGHNLIAEAGFGAGLAIKAAMEAKPDIPGKVVVLGTPAEEGGGGKKTLIEKGAFKDIDIALMVHPSPDNHLYPPFIGIQRVVIKYTGKEAHASGYPWEGLNALDAAVACYNNVALLRQHIKPTCKIHGVITKGGEAPNIIPGHTEVQFYYRAHSSKEMENLKKRLEACFRSAALATGCEISITYDDSNAYESLITNRVLAELYKKYATALGVQFDDGNPKIIPFMASSDMGNVSHVVPSIH</sequence>
<dbReference type="Proteomes" id="UP000054359">
    <property type="component" value="Unassembled WGS sequence"/>
</dbReference>
<evidence type="ECO:0000313" key="2">
    <source>
        <dbReference type="EMBL" id="KFM82360.1"/>
    </source>
</evidence>
<dbReference type="InterPro" id="IPR052030">
    <property type="entry name" value="Peptidase_M20/M20A_hydrolases"/>
</dbReference>
<dbReference type="STRING" id="407821.A0A087UYC1"/>
<dbReference type="AlphaFoldDB" id="A0A087UYC1"/>
<accession>A0A087UYC1</accession>
<evidence type="ECO:0000313" key="3">
    <source>
        <dbReference type="Proteomes" id="UP000054359"/>
    </source>
</evidence>
<gene>
    <name evidence="2" type="ORF">X975_06311</name>
</gene>
<dbReference type="InterPro" id="IPR002933">
    <property type="entry name" value="Peptidase_M20"/>
</dbReference>
<dbReference type="InterPro" id="IPR017439">
    <property type="entry name" value="Amidohydrolase"/>
</dbReference>
<dbReference type="SUPFAM" id="SSF55031">
    <property type="entry name" value="Bacterial exopeptidase dimerisation domain"/>
    <property type="match status" value="1"/>
</dbReference>
<protein>
    <submittedName>
        <fullName evidence="2">Peptidase M20 domain-containing protein 2</fullName>
    </submittedName>
</protein>
<dbReference type="Pfam" id="PF07687">
    <property type="entry name" value="M20_dimer"/>
    <property type="match status" value="1"/>
</dbReference>
<dbReference type="CDD" id="cd03887">
    <property type="entry name" value="M20_Acy1L2"/>
    <property type="match status" value="1"/>
</dbReference>
<dbReference type="Gene3D" id="3.40.630.10">
    <property type="entry name" value="Zn peptidases"/>
    <property type="match status" value="1"/>
</dbReference>
<proteinExistence type="predicted"/>
<dbReference type="InterPro" id="IPR011650">
    <property type="entry name" value="Peptidase_M20_dimer"/>
</dbReference>
<keyword evidence="3" id="KW-1185">Reference proteome</keyword>
<dbReference type="PANTHER" id="PTHR30575">
    <property type="entry name" value="PEPTIDASE M20"/>
    <property type="match status" value="1"/>
</dbReference>
<dbReference type="SUPFAM" id="SSF53187">
    <property type="entry name" value="Zn-dependent exopeptidases"/>
    <property type="match status" value="1"/>
</dbReference>
<reference evidence="2 3" key="1">
    <citation type="submission" date="2013-11" db="EMBL/GenBank/DDBJ databases">
        <title>Genome sequencing of Stegodyphus mimosarum.</title>
        <authorList>
            <person name="Bechsgaard J."/>
        </authorList>
    </citation>
    <scope>NUCLEOTIDE SEQUENCE [LARGE SCALE GENOMIC DNA]</scope>
</reference>
<dbReference type="InterPro" id="IPR036264">
    <property type="entry name" value="Bact_exopeptidase_dim_dom"/>
</dbReference>
<dbReference type="PANTHER" id="PTHR30575:SF0">
    <property type="entry name" value="XAA-ARG DIPEPTIDASE"/>
    <property type="match status" value="1"/>
</dbReference>
<feature type="domain" description="Peptidase M20 dimerisation" evidence="1">
    <location>
        <begin position="170"/>
        <end position="266"/>
    </location>
</feature>
<organism evidence="2 3">
    <name type="scientific">Stegodyphus mimosarum</name>
    <name type="common">African social velvet spider</name>
    <dbReference type="NCBI Taxonomy" id="407821"/>
    <lineage>
        <taxon>Eukaryota</taxon>
        <taxon>Metazoa</taxon>
        <taxon>Ecdysozoa</taxon>
        <taxon>Arthropoda</taxon>
        <taxon>Chelicerata</taxon>
        <taxon>Arachnida</taxon>
        <taxon>Araneae</taxon>
        <taxon>Araneomorphae</taxon>
        <taxon>Entelegynae</taxon>
        <taxon>Eresoidea</taxon>
        <taxon>Eresidae</taxon>
        <taxon>Stegodyphus</taxon>
    </lineage>
</organism>
<feature type="non-terminal residue" evidence="2">
    <location>
        <position position="334"/>
    </location>
</feature>
<dbReference type="OMA" id="MRAMGHH"/>
<dbReference type="Gene3D" id="3.30.70.360">
    <property type="match status" value="1"/>
</dbReference>
<dbReference type="OrthoDB" id="6119954at2759"/>